<feature type="transmembrane region" description="Helical" evidence="1">
    <location>
        <begin position="63"/>
        <end position="82"/>
    </location>
</feature>
<sequence>MQLHDDLNTHASLPCRSASSLSRFCRLTHKNRTRTMILSSIAKNLGAGIYNIGIYGFKGITMYKITIVVGLMSLGLIDLEILQRSGSSTKKKQAGSYLT</sequence>
<protein>
    <submittedName>
        <fullName evidence="2">Uncharacterized protein</fullName>
    </submittedName>
</protein>
<keyword evidence="1" id="KW-0812">Transmembrane</keyword>
<keyword evidence="3" id="KW-1185">Reference proteome</keyword>
<name>A0ABD1LWM3_9FABA</name>
<evidence type="ECO:0000313" key="3">
    <source>
        <dbReference type="Proteomes" id="UP001603857"/>
    </source>
</evidence>
<accession>A0ABD1LWM3</accession>
<feature type="transmembrane region" description="Helical" evidence="1">
    <location>
        <begin position="36"/>
        <end position="57"/>
    </location>
</feature>
<proteinExistence type="predicted"/>
<keyword evidence="1" id="KW-1133">Transmembrane helix</keyword>
<reference evidence="2 3" key="1">
    <citation type="submission" date="2024-08" db="EMBL/GenBank/DDBJ databases">
        <title>Insights into the chromosomal genome structure of Flemingia macrophylla.</title>
        <authorList>
            <person name="Ding Y."/>
            <person name="Zhao Y."/>
            <person name="Bi W."/>
            <person name="Wu M."/>
            <person name="Zhao G."/>
            <person name="Gong Y."/>
            <person name="Li W."/>
            <person name="Zhang P."/>
        </authorList>
    </citation>
    <scope>NUCLEOTIDE SEQUENCE [LARGE SCALE GENOMIC DNA]</scope>
    <source>
        <strain evidence="2">DYQJB</strain>
        <tissue evidence="2">Leaf</tissue>
    </source>
</reference>
<evidence type="ECO:0000256" key="1">
    <source>
        <dbReference type="SAM" id="Phobius"/>
    </source>
</evidence>
<keyword evidence="1" id="KW-0472">Membrane</keyword>
<organism evidence="2 3">
    <name type="scientific">Flemingia macrophylla</name>
    <dbReference type="NCBI Taxonomy" id="520843"/>
    <lineage>
        <taxon>Eukaryota</taxon>
        <taxon>Viridiplantae</taxon>
        <taxon>Streptophyta</taxon>
        <taxon>Embryophyta</taxon>
        <taxon>Tracheophyta</taxon>
        <taxon>Spermatophyta</taxon>
        <taxon>Magnoliopsida</taxon>
        <taxon>eudicotyledons</taxon>
        <taxon>Gunneridae</taxon>
        <taxon>Pentapetalae</taxon>
        <taxon>rosids</taxon>
        <taxon>fabids</taxon>
        <taxon>Fabales</taxon>
        <taxon>Fabaceae</taxon>
        <taxon>Papilionoideae</taxon>
        <taxon>50 kb inversion clade</taxon>
        <taxon>NPAAA clade</taxon>
        <taxon>indigoferoid/millettioid clade</taxon>
        <taxon>Phaseoleae</taxon>
        <taxon>Flemingia</taxon>
    </lineage>
</organism>
<comment type="caution">
    <text evidence="2">The sequence shown here is derived from an EMBL/GenBank/DDBJ whole genome shotgun (WGS) entry which is preliminary data.</text>
</comment>
<evidence type="ECO:0000313" key="2">
    <source>
        <dbReference type="EMBL" id="KAL2327927.1"/>
    </source>
</evidence>
<dbReference type="EMBL" id="JBGMDY010000007">
    <property type="protein sequence ID" value="KAL2327927.1"/>
    <property type="molecule type" value="Genomic_DNA"/>
</dbReference>
<gene>
    <name evidence="2" type="ORF">Fmac_021354</name>
</gene>
<dbReference type="AlphaFoldDB" id="A0ABD1LWM3"/>
<dbReference type="Proteomes" id="UP001603857">
    <property type="component" value="Unassembled WGS sequence"/>
</dbReference>